<dbReference type="SUPFAM" id="SSF55874">
    <property type="entry name" value="ATPase domain of HSP90 chaperone/DNA topoisomerase II/histidine kinase"/>
    <property type="match status" value="1"/>
</dbReference>
<dbReference type="CDD" id="cd16936">
    <property type="entry name" value="HATPase_RsbW-like"/>
    <property type="match status" value="1"/>
</dbReference>
<evidence type="ECO:0000256" key="1">
    <source>
        <dbReference type="ARBA" id="ARBA00022527"/>
    </source>
</evidence>
<evidence type="ECO:0000313" key="6">
    <source>
        <dbReference type="Proteomes" id="UP000057043"/>
    </source>
</evidence>
<sequence>MRETFDLKTESSLDDLSKVGDFVLESVRRSGLDSREIFHLMMAVDEACTNIIKYSNSDEIKIKCGVEDDRVVVEIRDYGVAFNPLQAPAPKVDLPLEERVVGGLGIYFIRTLTDGVAYQRDGDENVLTLKICHQRSSP</sequence>
<evidence type="ECO:0000313" key="3">
    <source>
        <dbReference type="EMBL" id="KUK43657.1"/>
    </source>
</evidence>
<evidence type="ECO:0000313" key="4">
    <source>
        <dbReference type="EMBL" id="KUK94589.1"/>
    </source>
</evidence>
<protein>
    <recommendedName>
        <fullName evidence="2">Histidine kinase/HSP90-like ATPase domain-containing protein</fullName>
    </recommendedName>
</protein>
<keyword evidence="1" id="KW-0418">Kinase</keyword>
<dbReference type="AlphaFoldDB" id="A0A101FSH3"/>
<proteinExistence type="predicted"/>
<evidence type="ECO:0000313" key="5">
    <source>
        <dbReference type="Proteomes" id="UP000053961"/>
    </source>
</evidence>
<reference evidence="5 6" key="2">
    <citation type="journal article" date="2015" name="MBio">
        <title>Genome-Resolved Metagenomic Analysis Reveals Roles for Candidate Phyla and Other Microbial Community Members in Biogeochemical Transformations in Oil Reservoirs.</title>
        <authorList>
            <person name="Hu P."/>
            <person name="Tom L."/>
            <person name="Singh A."/>
            <person name="Thomas B.C."/>
            <person name="Baker B.J."/>
            <person name="Piceno Y.M."/>
            <person name="Andersen G.L."/>
            <person name="Banfield J.F."/>
        </authorList>
    </citation>
    <scope>NUCLEOTIDE SEQUENCE [LARGE SCALE GENOMIC DNA]</scope>
    <source>
        <strain evidence="3">57_489</strain>
    </source>
</reference>
<dbReference type="GO" id="GO:0004674">
    <property type="term" value="F:protein serine/threonine kinase activity"/>
    <property type="evidence" value="ECO:0007669"/>
    <property type="project" value="UniProtKB-KW"/>
</dbReference>
<evidence type="ECO:0000259" key="2">
    <source>
        <dbReference type="Pfam" id="PF13581"/>
    </source>
</evidence>
<dbReference type="PATRIC" id="fig|301375.6.peg.2166"/>
<gene>
    <name evidence="3" type="ORF">XD72_1957</name>
    <name evidence="4" type="ORF">XE07_2113</name>
</gene>
<dbReference type="InterPro" id="IPR036890">
    <property type="entry name" value="HATPase_C_sf"/>
</dbReference>
<dbReference type="InterPro" id="IPR003594">
    <property type="entry name" value="HATPase_dom"/>
</dbReference>
<feature type="domain" description="Histidine kinase/HSP90-like ATPase" evidence="2">
    <location>
        <begin position="11"/>
        <end position="130"/>
    </location>
</feature>
<comment type="caution">
    <text evidence="3">The sequence shown here is derived from an EMBL/GenBank/DDBJ whole genome shotgun (WGS) entry which is preliminary data.</text>
</comment>
<dbReference type="EMBL" id="LGHB01000047">
    <property type="protein sequence ID" value="KUK94589.1"/>
    <property type="molecule type" value="Genomic_DNA"/>
</dbReference>
<reference evidence="4" key="1">
    <citation type="journal article" date="2015" name="MBio">
        <title>Genome-resolved metagenomic analysis reveals roles for candidate phyla and other microbial community members in biogeochemical transformations in oil reservoirs.</title>
        <authorList>
            <person name="Hu P."/>
            <person name="Tom L."/>
            <person name="Singh A."/>
            <person name="Thomas B.C."/>
            <person name="Baker B.J."/>
            <person name="Piceno Y.M."/>
            <person name="Andersen G.L."/>
            <person name="Banfield J.F."/>
        </authorList>
    </citation>
    <scope>NUCLEOTIDE SEQUENCE [LARGE SCALE GENOMIC DNA]</scope>
    <source>
        <strain evidence="4">56_747</strain>
    </source>
</reference>
<organism evidence="3 6">
    <name type="scientific">Methanothrix harundinacea</name>
    <dbReference type="NCBI Taxonomy" id="301375"/>
    <lineage>
        <taxon>Archaea</taxon>
        <taxon>Methanobacteriati</taxon>
        <taxon>Methanobacteriota</taxon>
        <taxon>Stenosarchaea group</taxon>
        <taxon>Methanomicrobia</taxon>
        <taxon>Methanotrichales</taxon>
        <taxon>Methanotrichaceae</taxon>
        <taxon>Methanothrix</taxon>
    </lineage>
</organism>
<dbReference type="Gene3D" id="3.30.565.10">
    <property type="entry name" value="Histidine kinase-like ATPase, C-terminal domain"/>
    <property type="match status" value="1"/>
</dbReference>
<accession>A0A101FSH3</accession>
<dbReference type="PANTHER" id="PTHR35526:SF6">
    <property type="entry name" value="SLR1861 PROTEIN"/>
    <property type="match status" value="1"/>
</dbReference>
<dbReference type="Proteomes" id="UP000053961">
    <property type="component" value="Unassembled WGS sequence"/>
</dbReference>
<dbReference type="Pfam" id="PF13581">
    <property type="entry name" value="HATPase_c_2"/>
    <property type="match status" value="1"/>
</dbReference>
<dbReference type="Proteomes" id="UP000057043">
    <property type="component" value="Unassembled WGS sequence"/>
</dbReference>
<keyword evidence="1" id="KW-0808">Transferase</keyword>
<dbReference type="PANTHER" id="PTHR35526">
    <property type="entry name" value="ANTI-SIGMA-F FACTOR RSBW-RELATED"/>
    <property type="match status" value="1"/>
</dbReference>
<dbReference type="InterPro" id="IPR050267">
    <property type="entry name" value="Anti-sigma-factor_SerPK"/>
</dbReference>
<dbReference type="EMBL" id="LGFT01000056">
    <property type="protein sequence ID" value="KUK43657.1"/>
    <property type="molecule type" value="Genomic_DNA"/>
</dbReference>
<keyword evidence="1" id="KW-0723">Serine/threonine-protein kinase</keyword>
<name>A0A101FSH3_9EURY</name>